<dbReference type="Proteomes" id="UP000805649">
    <property type="component" value="Unassembled WGS sequence"/>
</dbReference>
<reference evidence="1 2" key="1">
    <citation type="journal article" date="2020" name="Phytopathology">
        <title>Genome Sequence Resources of Colletotrichum truncatum, C. plurivorum, C. musicola, and C. sojae: Four Species Pathogenic to Soybean (Glycine max).</title>
        <authorList>
            <person name="Rogerio F."/>
            <person name="Boufleur T.R."/>
            <person name="Ciampi-Guillardi M."/>
            <person name="Sukno S.A."/>
            <person name="Thon M.R."/>
            <person name="Massola Junior N.S."/>
            <person name="Baroncelli R."/>
        </authorList>
    </citation>
    <scope>NUCLEOTIDE SEQUENCE [LARGE SCALE GENOMIC DNA]</scope>
    <source>
        <strain evidence="1 2">CMES1059</strain>
    </source>
</reference>
<accession>A0ACC3ZIS3</accession>
<protein>
    <submittedName>
        <fullName evidence="1">Uncharacterized protein</fullName>
    </submittedName>
</protein>
<dbReference type="EMBL" id="VUJX02000001">
    <property type="protein sequence ID" value="KAL0943837.1"/>
    <property type="molecule type" value="Genomic_DNA"/>
</dbReference>
<evidence type="ECO:0000313" key="1">
    <source>
        <dbReference type="EMBL" id="KAL0943837.1"/>
    </source>
</evidence>
<gene>
    <name evidence="1" type="ORF">CTRU02_201724</name>
</gene>
<proteinExistence type="predicted"/>
<evidence type="ECO:0000313" key="2">
    <source>
        <dbReference type="Proteomes" id="UP000805649"/>
    </source>
</evidence>
<sequence>MSAEEPTQQTPAHPTTWKAGIEEYLREHEIIADKVTPLEGGTSCYLWKLDGLNEANTSSSSRIVGGPVVLKCADAVAKGAPIAVDESRLQAEVKALQSKPVAEACRSEPSVRVPSVLRETRNGFIMNWVGETDLRTVYQTADELDMAAIGTRLGKWLACLHVAGVAIGPDGWNTHHDTLDKLFSGPGGMEEQAARSVLSDSGEIERVLQIARTPSAVRTLTPWDFRPSNVVLTLPSEKGALPEMAVVDWELCYYGDPTNDIRTWVAEAMMMEARHGDRGLLSSFLAAYKQHASSSIVDRAFVRKVAVSVGIFLLYFIGQGAALWGFDEKDCLEWTQRAVQYLKAGAEEDVAWLAQSVLKPLLD</sequence>
<name>A0ACC3ZIS3_COLTU</name>
<organism evidence="1 2">
    <name type="scientific">Colletotrichum truncatum</name>
    <name type="common">Anthracnose fungus</name>
    <name type="synonym">Colletotrichum capsici</name>
    <dbReference type="NCBI Taxonomy" id="5467"/>
    <lineage>
        <taxon>Eukaryota</taxon>
        <taxon>Fungi</taxon>
        <taxon>Dikarya</taxon>
        <taxon>Ascomycota</taxon>
        <taxon>Pezizomycotina</taxon>
        <taxon>Sordariomycetes</taxon>
        <taxon>Hypocreomycetidae</taxon>
        <taxon>Glomerellales</taxon>
        <taxon>Glomerellaceae</taxon>
        <taxon>Colletotrichum</taxon>
        <taxon>Colletotrichum truncatum species complex</taxon>
    </lineage>
</organism>
<comment type="caution">
    <text evidence="1">The sequence shown here is derived from an EMBL/GenBank/DDBJ whole genome shotgun (WGS) entry which is preliminary data.</text>
</comment>
<keyword evidence="2" id="KW-1185">Reference proteome</keyword>